<dbReference type="EMBL" id="JAFBMS010000178">
    <property type="protein sequence ID" value="KAG9333766.1"/>
    <property type="molecule type" value="Genomic_DNA"/>
</dbReference>
<gene>
    <name evidence="1" type="ORF">JZ751_010209</name>
</gene>
<reference evidence="1" key="1">
    <citation type="thesis" date="2021" institute="BYU ScholarsArchive" country="Provo, UT, USA">
        <title>Applications of and Algorithms for Genome Assembly and Genomic Analyses with an Emphasis on Marine Teleosts.</title>
        <authorList>
            <person name="Pickett B.D."/>
        </authorList>
    </citation>
    <scope>NUCLEOTIDE SEQUENCE</scope>
    <source>
        <strain evidence="1">HI-2016</strain>
    </source>
</reference>
<name>A0A8T2N1L2_9TELE</name>
<dbReference type="AlphaFoldDB" id="A0A8T2N1L2"/>
<sequence length="439" mass="49078">MVTSGGLQGQLVRQFTHLTWSFQSHLVADFRVKTDTCSPMQSPGLKLAILDTQQSIRKDYGKRATSRCPDRLAAPEYRKLLGSQHHGETQSQESVHCTVHSFCFTRVAGLLVFIPAEQELITQRIGRVRTEISWVSQWSQVCACLGGVKNLQPHGRSSSKVILWVKSSYLCEESPHQAVTPLRRAGHVGTGVSGEWSVWLKNHRQEFSGLAVSRAAAPSVATVTRCDQLLHLAVRERERMRAPRSALNTRVTFSTFPPITFPQREKLERLTQDQWVKSESNERDSHQPTGGYWTGRETFGRCSGISSHPHPTPRCFTLGQLYVNSDSLKIVLTNAPNPNNGIKGRLRCAESDYIDQYAGPGAPLWQLNLYKQINGTAAQCCFQPPEGICGKPFSFALFQKHIWLRDTQTLPWLPPTPLPVLTLTKTGKLSQSERKCGPP</sequence>
<dbReference type="Proteomes" id="UP000824540">
    <property type="component" value="Unassembled WGS sequence"/>
</dbReference>
<accession>A0A8T2N1L2</accession>
<organism evidence="1 2">
    <name type="scientific">Albula glossodonta</name>
    <name type="common">roundjaw bonefish</name>
    <dbReference type="NCBI Taxonomy" id="121402"/>
    <lineage>
        <taxon>Eukaryota</taxon>
        <taxon>Metazoa</taxon>
        <taxon>Chordata</taxon>
        <taxon>Craniata</taxon>
        <taxon>Vertebrata</taxon>
        <taxon>Euteleostomi</taxon>
        <taxon>Actinopterygii</taxon>
        <taxon>Neopterygii</taxon>
        <taxon>Teleostei</taxon>
        <taxon>Albuliformes</taxon>
        <taxon>Albulidae</taxon>
        <taxon>Albula</taxon>
    </lineage>
</organism>
<protein>
    <submittedName>
        <fullName evidence="1">Uncharacterized protein</fullName>
    </submittedName>
</protein>
<comment type="caution">
    <text evidence="1">The sequence shown here is derived from an EMBL/GenBank/DDBJ whole genome shotgun (WGS) entry which is preliminary data.</text>
</comment>
<evidence type="ECO:0000313" key="1">
    <source>
        <dbReference type="EMBL" id="KAG9333766.1"/>
    </source>
</evidence>
<evidence type="ECO:0000313" key="2">
    <source>
        <dbReference type="Proteomes" id="UP000824540"/>
    </source>
</evidence>
<keyword evidence="2" id="KW-1185">Reference proteome</keyword>
<proteinExistence type="predicted"/>